<name>A0ACC1LWZ9_9FUNG</name>
<dbReference type="Proteomes" id="UP001139981">
    <property type="component" value="Unassembled WGS sequence"/>
</dbReference>
<sequence>MQIHFLAQHNIQATSLGLVLHIASVVDARVTTVHDHILHSVTSNHNLFDIVESFSEKWQQTFPSTAALVLWCIDLFVALIRDTYLYLNVRCSDSDGSMKRLCELDSAVESLATREMSYLQSFRGASATCSSNSSNGIADDSDEACLLPGGLPSRLALLFHRPTLDALRSLMTFVAHMEVDLFKRIQLLNNLPHNAAAIPEYANMVRSKDMVVSTAQQLAHALEYLPVSMQRMKDFLSEMQDLYAADEECTSLNAQTILISTSTVTGPFRKYLPRVARCFSQYILEPDPVNTSTGKPASPSALVLYDTRWMNVVMCRSNIPGLSNDTTVFETPWCVRVPVTVTDPRLFEANEDALVPAAELTEWEREKSEFERALDEDNVLFDIDDPGFIFFDAADSLSTPFEHEAGGVAYPQQSSLSLQTEYSRAMSSVGARAAALAPVRITTKVPDFSDV</sequence>
<keyword evidence="2" id="KW-1185">Reference proteome</keyword>
<evidence type="ECO:0000313" key="2">
    <source>
        <dbReference type="Proteomes" id="UP001139981"/>
    </source>
</evidence>
<organism evidence="1 2">
    <name type="scientific">Coemansia aciculifera</name>
    <dbReference type="NCBI Taxonomy" id="417176"/>
    <lineage>
        <taxon>Eukaryota</taxon>
        <taxon>Fungi</taxon>
        <taxon>Fungi incertae sedis</taxon>
        <taxon>Zoopagomycota</taxon>
        <taxon>Kickxellomycotina</taxon>
        <taxon>Kickxellomycetes</taxon>
        <taxon>Kickxellales</taxon>
        <taxon>Kickxellaceae</taxon>
        <taxon>Coemansia</taxon>
    </lineage>
</organism>
<dbReference type="EMBL" id="JANBVB010002380">
    <property type="protein sequence ID" value="KAJ2885849.1"/>
    <property type="molecule type" value="Genomic_DNA"/>
</dbReference>
<protein>
    <submittedName>
        <fullName evidence="1">Uncharacterized protein</fullName>
    </submittedName>
</protein>
<comment type="caution">
    <text evidence="1">The sequence shown here is derived from an EMBL/GenBank/DDBJ whole genome shotgun (WGS) entry which is preliminary data.</text>
</comment>
<gene>
    <name evidence="1" type="ORF">IWW38_005279</name>
</gene>
<reference evidence="1" key="1">
    <citation type="submission" date="2022-07" db="EMBL/GenBank/DDBJ databases">
        <title>Phylogenomic reconstructions and comparative analyses of Kickxellomycotina fungi.</title>
        <authorList>
            <person name="Reynolds N.K."/>
            <person name="Stajich J.E."/>
            <person name="Barry K."/>
            <person name="Grigoriev I.V."/>
            <person name="Crous P."/>
            <person name="Smith M.E."/>
        </authorList>
    </citation>
    <scope>NUCLEOTIDE SEQUENCE</scope>
    <source>
        <strain evidence="1">CBS 190363</strain>
    </source>
</reference>
<feature type="non-terminal residue" evidence="1">
    <location>
        <position position="451"/>
    </location>
</feature>
<proteinExistence type="predicted"/>
<evidence type="ECO:0000313" key="1">
    <source>
        <dbReference type="EMBL" id="KAJ2885849.1"/>
    </source>
</evidence>
<accession>A0ACC1LWZ9</accession>